<dbReference type="CDD" id="cd04301">
    <property type="entry name" value="NAT_SF"/>
    <property type="match status" value="1"/>
</dbReference>
<accession>A0A2T5EH89</accession>
<protein>
    <submittedName>
        <fullName evidence="2">GNAT family N-acetyltransferase</fullName>
    </submittedName>
</protein>
<evidence type="ECO:0000313" key="3">
    <source>
        <dbReference type="Proteomes" id="UP000244197"/>
    </source>
</evidence>
<dbReference type="SUPFAM" id="SSF55729">
    <property type="entry name" value="Acyl-CoA N-acyltransferases (Nat)"/>
    <property type="match status" value="1"/>
</dbReference>
<comment type="caution">
    <text evidence="2">The sequence shown here is derived from an EMBL/GenBank/DDBJ whole genome shotgun (WGS) entry which is preliminary data.</text>
</comment>
<sequence length="145" mass="16876">MEINLRPAKEKDIQFLLDLRVLTMESYLKKDGVPCTEEEHLCRIKYNFPDAQIIELGDKKAGLFKASYLADKEQWYLFQIQVHPEFQSQRIGSYLINSLIHMAKKQGKDVGLSVLKSNPAFNLYKKLGFKIVEENQHEFELVLKA</sequence>
<feature type="domain" description="N-acetyltransferase" evidence="1">
    <location>
        <begin position="3"/>
        <end position="145"/>
    </location>
</feature>
<dbReference type="Gene3D" id="3.40.630.30">
    <property type="match status" value="1"/>
</dbReference>
<dbReference type="Pfam" id="PF00583">
    <property type="entry name" value="Acetyltransf_1"/>
    <property type="match status" value="1"/>
</dbReference>
<dbReference type="EMBL" id="PIFK01000094">
    <property type="protein sequence ID" value="PTP19124.1"/>
    <property type="molecule type" value="Genomic_DNA"/>
</dbReference>
<dbReference type="InterPro" id="IPR016181">
    <property type="entry name" value="Acyl_CoA_acyltransferase"/>
</dbReference>
<reference evidence="2 3" key="1">
    <citation type="submission" date="2017-11" db="EMBL/GenBank/DDBJ databases">
        <title>Population delineation of vibrios coincides with oyster pathogenicity.</title>
        <authorList>
            <person name="Bruto M."/>
            <person name="Labreuche Y."/>
            <person name="James A."/>
            <person name="Piel D."/>
            <person name="Chenivesse S."/>
            <person name="Petton B."/>
            <person name="Polz M.F."/>
            <person name="Le Roux F."/>
        </authorList>
    </citation>
    <scope>NUCLEOTIDE SEQUENCE [LARGE SCALE GENOMIC DNA]</scope>
    <source>
        <strain evidence="2 3">FF_144</strain>
    </source>
</reference>
<name>A0A2T5EH89_VIBSP</name>
<dbReference type="RefSeq" id="WP_017090488.1">
    <property type="nucleotide sequence ID" value="NZ_MCWO01000539.1"/>
</dbReference>
<dbReference type="AlphaFoldDB" id="A0A2T5EH89"/>
<proteinExistence type="predicted"/>
<dbReference type="PANTHER" id="PTHR42791:SF2">
    <property type="entry name" value="N-ACETYLTRANSFERASE DOMAIN-CONTAINING PROTEIN"/>
    <property type="match status" value="1"/>
</dbReference>
<dbReference type="InterPro" id="IPR000182">
    <property type="entry name" value="GNAT_dom"/>
</dbReference>
<organism evidence="2 3">
    <name type="scientific">Vibrio splendidus</name>
    <dbReference type="NCBI Taxonomy" id="29497"/>
    <lineage>
        <taxon>Bacteria</taxon>
        <taxon>Pseudomonadati</taxon>
        <taxon>Pseudomonadota</taxon>
        <taxon>Gammaproteobacteria</taxon>
        <taxon>Vibrionales</taxon>
        <taxon>Vibrionaceae</taxon>
        <taxon>Vibrio</taxon>
    </lineage>
</organism>
<keyword evidence="2" id="KW-0808">Transferase</keyword>
<dbReference type="InterPro" id="IPR052523">
    <property type="entry name" value="Trichothecene_AcTrans"/>
</dbReference>
<dbReference type="GO" id="GO:0016747">
    <property type="term" value="F:acyltransferase activity, transferring groups other than amino-acyl groups"/>
    <property type="evidence" value="ECO:0007669"/>
    <property type="project" value="InterPro"/>
</dbReference>
<gene>
    <name evidence="2" type="ORF">CWO07_24775</name>
</gene>
<dbReference type="PANTHER" id="PTHR42791">
    <property type="entry name" value="GNAT FAMILY ACETYLTRANSFERASE"/>
    <property type="match status" value="1"/>
</dbReference>
<evidence type="ECO:0000259" key="1">
    <source>
        <dbReference type="PROSITE" id="PS51186"/>
    </source>
</evidence>
<evidence type="ECO:0000313" key="2">
    <source>
        <dbReference type="EMBL" id="PTP19124.1"/>
    </source>
</evidence>
<dbReference type="PROSITE" id="PS51186">
    <property type="entry name" value="GNAT"/>
    <property type="match status" value="1"/>
</dbReference>
<dbReference type="Proteomes" id="UP000244197">
    <property type="component" value="Unassembled WGS sequence"/>
</dbReference>